<evidence type="ECO:0000313" key="2">
    <source>
        <dbReference type="Proteomes" id="UP000325315"/>
    </source>
</evidence>
<accession>A0A5B6VM23</accession>
<proteinExistence type="predicted"/>
<evidence type="ECO:0000313" key="1">
    <source>
        <dbReference type="EMBL" id="KAA3470118.1"/>
    </source>
</evidence>
<organism evidence="1 2">
    <name type="scientific">Gossypium australe</name>
    <dbReference type="NCBI Taxonomy" id="47621"/>
    <lineage>
        <taxon>Eukaryota</taxon>
        <taxon>Viridiplantae</taxon>
        <taxon>Streptophyta</taxon>
        <taxon>Embryophyta</taxon>
        <taxon>Tracheophyta</taxon>
        <taxon>Spermatophyta</taxon>
        <taxon>Magnoliopsida</taxon>
        <taxon>eudicotyledons</taxon>
        <taxon>Gunneridae</taxon>
        <taxon>Pentapetalae</taxon>
        <taxon>rosids</taxon>
        <taxon>malvids</taxon>
        <taxon>Malvales</taxon>
        <taxon>Malvaceae</taxon>
        <taxon>Malvoideae</taxon>
        <taxon>Gossypium</taxon>
    </lineage>
</organism>
<keyword evidence="1" id="KW-0548">Nucleotidyltransferase</keyword>
<protein>
    <submittedName>
        <fullName evidence="1">Reverse transcriptase</fullName>
    </submittedName>
</protein>
<dbReference type="AlphaFoldDB" id="A0A5B6VM23"/>
<keyword evidence="2" id="KW-1185">Reference proteome</keyword>
<comment type="caution">
    <text evidence="1">The sequence shown here is derived from an EMBL/GenBank/DDBJ whole genome shotgun (WGS) entry which is preliminary data.</text>
</comment>
<keyword evidence="1" id="KW-0695">RNA-directed DNA polymerase</keyword>
<name>A0A5B6VM23_9ROSI</name>
<dbReference type="GO" id="GO:0003964">
    <property type="term" value="F:RNA-directed DNA polymerase activity"/>
    <property type="evidence" value="ECO:0007669"/>
    <property type="project" value="UniProtKB-KW"/>
</dbReference>
<dbReference type="Proteomes" id="UP000325315">
    <property type="component" value="Unassembled WGS sequence"/>
</dbReference>
<reference evidence="2" key="1">
    <citation type="journal article" date="2019" name="Plant Biotechnol. J.">
        <title>Genome sequencing of the Australian wild diploid species Gossypium australe highlights disease resistance and delayed gland morphogenesis.</title>
        <authorList>
            <person name="Cai Y."/>
            <person name="Cai X."/>
            <person name="Wang Q."/>
            <person name="Wang P."/>
            <person name="Zhang Y."/>
            <person name="Cai C."/>
            <person name="Xu Y."/>
            <person name="Wang K."/>
            <person name="Zhou Z."/>
            <person name="Wang C."/>
            <person name="Geng S."/>
            <person name="Li B."/>
            <person name="Dong Q."/>
            <person name="Hou Y."/>
            <person name="Wang H."/>
            <person name="Ai P."/>
            <person name="Liu Z."/>
            <person name="Yi F."/>
            <person name="Sun M."/>
            <person name="An G."/>
            <person name="Cheng J."/>
            <person name="Zhang Y."/>
            <person name="Shi Q."/>
            <person name="Xie Y."/>
            <person name="Shi X."/>
            <person name="Chang Y."/>
            <person name="Huang F."/>
            <person name="Chen Y."/>
            <person name="Hong S."/>
            <person name="Mi L."/>
            <person name="Sun Q."/>
            <person name="Zhang L."/>
            <person name="Zhou B."/>
            <person name="Peng R."/>
            <person name="Zhang X."/>
            <person name="Liu F."/>
        </authorList>
    </citation>
    <scope>NUCLEOTIDE SEQUENCE [LARGE SCALE GENOMIC DNA]</scope>
    <source>
        <strain evidence="2">cv. PA1801</strain>
    </source>
</reference>
<gene>
    <name evidence="1" type="ORF">EPI10_015853</name>
</gene>
<dbReference type="EMBL" id="SMMG02000006">
    <property type="protein sequence ID" value="KAA3470118.1"/>
    <property type="molecule type" value="Genomic_DNA"/>
</dbReference>
<sequence length="84" mass="9622">MFLEKAMLKMGFVESLVDLILRCISLTLVSNEISFARGRIKGAKVCHRRPIVTYLLFVDNCILFGDVKERGAQNLKTSLREYEI</sequence>
<dbReference type="OrthoDB" id="1937198at2759"/>
<keyword evidence="1" id="KW-0808">Transferase</keyword>